<dbReference type="RefSeq" id="XP_065963758.1">
    <property type="nucleotide sequence ID" value="XM_066105131.1"/>
</dbReference>
<evidence type="ECO:0000313" key="2">
    <source>
        <dbReference type="EMBL" id="KAF7573891.1"/>
    </source>
</evidence>
<feature type="compositionally biased region" description="Basic and acidic residues" evidence="1">
    <location>
        <begin position="31"/>
        <end position="42"/>
    </location>
</feature>
<dbReference type="GeneID" id="6350046"/>
<name>A0A5M9LPC2_9PLEO</name>
<proteinExistence type="predicted"/>
<organism evidence="2 3">
    <name type="scientific">Pyrenophora tritici-repentis</name>
    <dbReference type="NCBI Taxonomy" id="45151"/>
    <lineage>
        <taxon>Eukaryota</taxon>
        <taxon>Fungi</taxon>
        <taxon>Dikarya</taxon>
        <taxon>Ascomycota</taxon>
        <taxon>Pezizomycotina</taxon>
        <taxon>Dothideomycetes</taxon>
        <taxon>Pleosporomycetidae</taxon>
        <taxon>Pleosporales</taxon>
        <taxon>Pleosporineae</taxon>
        <taxon>Pleosporaceae</taxon>
        <taxon>Pyrenophora</taxon>
    </lineage>
</organism>
<accession>A0A5M9LPC2</accession>
<evidence type="ECO:0000256" key="1">
    <source>
        <dbReference type="SAM" id="MobiDB-lite"/>
    </source>
</evidence>
<sequence length="195" mass="20893">MAPLELQVLESTQRRQRARRHQRGAGKRGGRRDPSLLERLDSNNRAAAPPSTLPARMTESSVPAENVFVFQSRQPASTTPTTATTALYPAQQWPEASTAPVASYLSDSDYIHNRDDVLIEPSTAVAEFSQLSPASPRSVNRLPDLRAIQWVVYWRLYTGSSAGVAINSANGTELSGSTSAIAAAVAGNKLSAASC</sequence>
<gene>
    <name evidence="2" type="ORF">PtrM4_055140</name>
</gene>
<feature type="compositionally biased region" description="Basic residues" evidence="1">
    <location>
        <begin position="14"/>
        <end position="30"/>
    </location>
</feature>
<evidence type="ECO:0000313" key="3">
    <source>
        <dbReference type="Proteomes" id="UP000245464"/>
    </source>
</evidence>
<protein>
    <submittedName>
        <fullName evidence="2">Transformer domain containing protein</fullName>
    </submittedName>
</protein>
<feature type="region of interest" description="Disordered" evidence="1">
    <location>
        <begin position="1"/>
        <end position="59"/>
    </location>
</feature>
<dbReference type="AlphaFoldDB" id="A0A5M9LPC2"/>
<comment type="caution">
    <text evidence="2">The sequence shown here is derived from an EMBL/GenBank/DDBJ whole genome shotgun (WGS) entry which is preliminary data.</text>
</comment>
<dbReference type="KEGG" id="ptrr:6350046"/>
<dbReference type="EMBL" id="NQIK02000002">
    <property type="protein sequence ID" value="KAF7573891.1"/>
    <property type="molecule type" value="Genomic_DNA"/>
</dbReference>
<dbReference type="Proteomes" id="UP000245464">
    <property type="component" value="Chromosome 2"/>
</dbReference>
<reference evidence="2 3" key="1">
    <citation type="journal article" date="2018" name="BMC Genomics">
        <title>Comparative genomics of the wheat fungal pathogen Pyrenophora tritici-repentis reveals chromosomal variations and genome plasticity.</title>
        <authorList>
            <person name="Moolhuijzen P."/>
            <person name="See P.T."/>
            <person name="Hane J.K."/>
            <person name="Shi G."/>
            <person name="Liu Z."/>
            <person name="Oliver R.P."/>
            <person name="Moffat C.S."/>
        </authorList>
    </citation>
    <scope>NUCLEOTIDE SEQUENCE [LARGE SCALE GENOMIC DNA]</scope>
    <source>
        <strain evidence="2">M4</strain>
    </source>
</reference>